<dbReference type="OrthoDB" id="1061912at2"/>
<keyword evidence="1" id="KW-0812">Transmembrane</keyword>
<keyword evidence="3" id="KW-1185">Reference proteome</keyword>
<dbReference type="RefSeq" id="WP_101334999.1">
    <property type="nucleotide sequence ID" value="NZ_PJNI01000011.1"/>
</dbReference>
<organism evidence="2 3">
    <name type="scientific">Brumimicrobium salinarum</name>
    <dbReference type="NCBI Taxonomy" id="2058658"/>
    <lineage>
        <taxon>Bacteria</taxon>
        <taxon>Pseudomonadati</taxon>
        <taxon>Bacteroidota</taxon>
        <taxon>Flavobacteriia</taxon>
        <taxon>Flavobacteriales</taxon>
        <taxon>Crocinitomicaceae</taxon>
        <taxon>Brumimicrobium</taxon>
    </lineage>
</organism>
<name>A0A2I0R148_9FLAO</name>
<keyword evidence="1" id="KW-1133">Transmembrane helix</keyword>
<feature type="transmembrane region" description="Helical" evidence="1">
    <location>
        <begin position="101"/>
        <end position="120"/>
    </location>
</feature>
<feature type="transmembrane region" description="Helical" evidence="1">
    <location>
        <begin position="6"/>
        <end position="22"/>
    </location>
</feature>
<dbReference type="Proteomes" id="UP000236654">
    <property type="component" value="Unassembled WGS sequence"/>
</dbReference>
<evidence type="ECO:0000256" key="1">
    <source>
        <dbReference type="SAM" id="Phobius"/>
    </source>
</evidence>
<evidence type="ECO:0000313" key="3">
    <source>
        <dbReference type="Proteomes" id="UP000236654"/>
    </source>
</evidence>
<comment type="caution">
    <text evidence="2">The sequence shown here is derived from an EMBL/GenBank/DDBJ whole genome shotgun (WGS) entry which is preliminary data.</text>
</comment>
<evidence type="ECO:0000313" key="2">
    <source>
        <dbReference type="EMBL" id="PKR80298.1"/>
    </source>
</evidence>
<dbReference type="AlphaFoldDB" id="A0A2I0R148"/>
<protein>
    <submittedName>
        <fullName evidence="2">Uncharacterized protein</fullName>
    </submittedName>
</protein>
<accession>A0A2I0R148</accession>
<reference evidence="2 3" key="1">
    <citation type="submission" date="2017-12" db="EMBL/GenBank/DDBJ databases">
        <title>The draft genome sequence of Brumimicrobium saltpan LHR20.</title>
        <authorList>
            <person name="Do Z.-J."/>
            <person name="Luo H.-R."/>
        </authorList>
    </citation>
    <scope>NUCLEOTIDE SEQUENCE [LARGE SCALE GENOMIC DNA]</scope>
    <source>
        <strain evidence="2 3">LHR20</strain>
    </source>
</reference>
<sequence>MLQSLLVYSSLFAVMMLFSMVTQQRHSYSKIVSAEEENKSFWKIYIILPLILFAIVFGMRYDVGVDHLDYLNAYKQRVDVSKGEPLFDIITHFFQGLNLHYVYYFSFLAFIQVFLFFYAFKNEKYLFPF</sequence>
<keyword evidence="1" id="KW-0472">Membrane</keyword>
<feature type="transmembrane region" description="Helical" evidence="1">
    <location>
        <begin position="42"/>
        <end position="61"/>
    </location>
</feature>
<dbReference type="EMBL" id="PJNI01000011">
    <property type="protein sequence ID" value="PKR80298.1"/>
    <property type="molecule type" value="Genomic_DNA"/>
</dbReference>
<dbReference type="InterPro" id="IPR049458">
    <property type="entry name" value="EpsG-like"/>
</dbReference>
<gene>
    <name evidence="2" type="ORF">CW751_10630</name>
</gene>
<proteinExistence type="predicted"/>
<dbReference type="Pfam" id="PF14897">
    <property type="entry name" value="EpsG"/>
    <property type="match status" value="1"/>
</dbReference>